<gene>
    <name evidence="1" type="ORF">ASIM_LOCUS7775</name>
</gene>
<dbReference type="WBParaSite" id="ASIM_0000800801-mRNA-1">
    <property type="protein sequence ID" value="ASIM_0000800801-mRNA-1"/>
    <property type="gene ID" value="ASIM_0000800801"/>
</dbReference>
<reference evidence="1 2" key="2">
    <citation type="submission" date="2018-11" db="EMBL/GenBank/DDBJ databases">
        <authorList>
            <consortium name="Pathogen Informatics"/>
        </authorList>
    </citation>
    <scope>NUCLEOTIDE SEQUENCE [LARGE SCALE GENOMIC DNA]</scope>
</reference>
<protein>
    <submittedName>
        <fullName evidence="3">Transcriptional regulator</fullName>
    </submittedName>
</protein>
<accession>A0A0M3JK36</accession>
<proteinExistence type="predicted"/>
<evidence type="ECO:0000313" key="2">
    <source>
        <dbReference type="Proteomes" id="UP000267096"/>
    </source>
</evidence>
<keyword evidence="2" id="KW-1185">Reference proteome</keyword>
<dbReference type="AlphaFoldDB" id="A0A0M3JK36"/>
<dbReference type="Proteomes" id="UP000267096">
    <property type="component" value="Unassembled WGS sequence"/>
</dbReference>
<evidence type="ECO:0000313" key="1">
    <source>
        <dbReference type="EMBL" id="VDK30029.1"/>
    </source>
</evidence>
<name>A0A0M3JK36_ANISI</name>
<dbReference type="EMBL" id="UYRR01019589">
    <property type="protein sequence ID" value="VDK30029.1"/>
    <property type="molecule type" value="Genomic_DNA"/>
</dbReference>
<reference evidence="3" key="1">
    <citation type="submission" date="2017-02" db="UniProtKB">
        <authorList>
            <consortium name="WormBaseParasite"/>
        </authorList>
    </citation>
    <scope>IDENTIFICATION</scope>
</reference>
<evidence type="ECO:0000313" key="3">
    <source>
        <dbReference type="WBParaSite" id="ASIM_0000800801-mRNA-1"/>
    </source>
</evidence>
<sequence>MMNQLNNDFKSTYRLDVVRIHGMPLFLVPLPRHDVPAAVPRYSAAGMAGVVALAAQVLMSAASSRGGCA</sequence>
<organism evidence="3">
    <name type="scientific">Anisakis simplex</name>
    <name type="common">Herring worm</name>
    <dbReference type="NCBI Taxonomy" id="6269"/>
    <lineage>
        <taxon>Eukaryota</taxon>
        <taxon>Metazoa</taxon>
        <taxon>Ecdysozoa</taxon>
        <taxon>Nematoda</taxon>
        <taxon>Chromadorea</taxon>
        <taxon>Rhabditida</taxon>
        <taxon>Spirurina</taxon>
        <taxon>Ascaridomorpha</taxon>
        <taxon>Ascaridoidea</taxon>
        <taxon>Anisakidae</taxon>
        <taxon>Anisakis</taxon>
        <taxon>Anisakis simplex complex</taxon>
    </lineage>
</organism>